<evidence type="ECO:0000313" key="3">
    <source>
        <dbReference type="Proteomes" id="UP000487268"/>
    </source>
</evidence>
<protein>
    <recommendedName>
        <fullName evidence="4">DUF4190 domain-containing protein</fullName>
    </recommendedName>
</protein>
<dbReference type="EMBL" id="WEGH01000002">
    <property type="protein sequence ID" value="MQY04839.1"/>
    <property type="molecule type" value="Genomic_DNA"/>
</dbReference>
<keyword evidence="1" id="KW-1133">Transmembrane helix</keyword>
<feature type="transmembrane region" description="Helical" evidence="1">
    <location>
        <begin position="25"/>
        <end position="54"/>
    </location>
</feature>
<feature type="transmembrane region" description="Helical" evidence="1">
    <location>
        <begin position="66"/>
        <end position="88"/>
    </location>
</feature>
<gene>
    <name evidence="2" type="ORF">ACRB68_29010</name>
</gene>
<evidence type="ECO:0008006" key="4">
    <source>
        <dbReference type="Google" id="ProtNLM"/>
    </source>
</evidence>
<reference evidence="2 3" key="1">
    <citation type="submission" date="2019-10" db="EMBL/GenBank/DDBJ databases">
        <title>Actinomadura rubteroloni sp. nov. and Actinomadura macrotermitis sp. nov., isolated from the gut of fungus growing-termite Macrotermes natalensis.</title>
        <authorList>
            <person name="Benndorf R."/>
            <person name="Martin K."/>
            <person name="Kuefner M."/>
            <person name="De Beer W."/>
            <person name="Kaster A.-K."/>
            <person name="Vollmers J."/>
            <person name="Poulsen M."/>
            <person name="Beemelmanns C."/>
        </authorList>
    </citation>
    <scope>NUCLEOTIDE SEQUENCE [LARGE SCALE GENOMIC DNA]</scope>
    <source>
        <strain evidence="2 3">RB68</strain>
    </source>
</reference>
<sequence>MTMPGYRAYAPPAAPRRDGPAKASLALGVAGLLGLAFCLLGMLPALAGLVLGVLAVSRGTSAGRTAVAGIVCSALALLLGTMALYWLLSKAAGCADEGRYPDGDARARCVEREFPFARASAAR</sequence>
<accession>A0A7K0BUH5</accession>
<dbReference type="Proteomes" id="UP000487268">
    <property type="component" value="Unassembled WGS sequence"/>
</dbReference>
<dbReference type="AlphaFoldDB" id="A0A7K0BUH5"/>
<keyword evidence="1" id="KW-0812">Transmembrane</keyword>
<keyword evidence="1" id="KW-0472">Membrane</keyword>
<dbReference type="OrthoDB" id="3482579at2"/>
<evidence type="ECO:0000256" key="1">
    <source>
        <dbReference type="SAM" id="Phobius"/>
    </source>
</evidence>
<dbReference type="RefSeq" id="WP_153532994.1">
    <property type="nucleotide sequence ID" value="NZ_WEGH01000002.1"/>
</dbReference>
<organism evidence="2 3">
    <name type="scientific">Actinomadura macrotermitis</name>
    <dbReference type="NCBI Taxonomy" id="2585200"/>
    <lineage>
        <taxon>Bacteria</taxon>
        <taxon>Bacillati</taxon>
        <taxon>Actinomycetota</taxon>
        <taxon>Actinomycetes</taxon>
        <taxon>Streptosporangiales</taxon>
        <taxon>Thermomonosporaceae</taxon>
        <taxon>Actinomadura</taxon>
    </lineage>
</organism>
<proteinExistence type="predicted"/>
<evidence type="ECO:0000313" key="2">
    <source>
        <dbReference type="EMBL" id="MQY04839.1"/>
    </source>
</evidence>
<name>A0A7K0BUH5_9ACTN</name>
<comment type="caution">
    <text evidence="2">The sequence shown here is derived from an EMBL/GenBank/DDBJ whole genome shotgun (WGS) entry which is preliminary data.</text>
</comment>
<keyword evidence="3" id="KW-1185">Reference proteome</keyword>